<dbReference type="Pfam" id="PF12728">
    <property type="entry name" value="HTH_17"/>
    <property type="match status" value="1"/>
</dbReference>
<dbReference type="STRING" id="742727.HMPREF9447_04306"/>
<evidence type="ECO:0000259" key="1">
    <source>
        <dbReference type="Pfam" id="PF12728"/>
    </source>
</evidence>
<organism evidence="2 3">
    <name type="scientific">Bacteroides oleiciplenus YIT 12058</name>
    <dbReference type="NCBI Taxonomy" id="742727"/>
    <lineage>
        <taxon>Bacteria</taxon>
        <taxon>Pseudomonadati</taxon>
        <taxon>Bacteroidota</taxon>
        <taxon>Bacteroidia</taxon>
        <taxon>Bacteroidales</taxon>
        <taxon>Bacteroidaceae</taxon>
        <taxon>Bacteroides</taxon>
    </lineage>
</organism>
<dbReference type="SUPFAM" id="SSF46955">
    <property type="entry name" value="Putative DNA-binding domain"/>
    <property type="match status" value="1"/>
</dbReference>
<dbReference type="InterPro" id="IPR009061">
    <property type="entry name" value="DNA-bd_dom_put_sf"/>
</dbReference>
<protein>
    <submittedName>
        <fullName evidence="2">Excisionase family DNA binding domain-containing protein</fullName>
    </submittedName>
</protein>
<dbReference type="eggNOG" id="ENOG5030RNK">
    <property type="taxonomic scope" value="Bacteria"/>
</dbReference>
<dbReference type="OrthoDB" id="597977at2"/>
<name>K9DYV2_9BACE</name>
<evidence type="ECO:0000313" key="2">
    <source>
        <dbReference type="EMBL" id="EKU88466.1"/>
    </source>
</evidence>
<dbReference type="InterPro" id="IPR041657">
    <property type="entry name" value="HTH_17"/>
</dbReference>
<feature type="domain" description="Helix-turn-helix" evidence="1">
    <location>
        <begin position="196"/>
        <end position="241"/>
    </location>
</feature>
<sequence length="275" mass="32535">MYMTTNMPLGGLIDKSLKGEARTAHKEWLRTYIKRLTKGNKAKLQQALNEVDDAINQWRDNYFISTYEEKLVAARQGKLNMDNRDLEEVYNEEEYLHKEGKIGLVADFLYEAIAKHGFINEYHRDAIESAWLFHDMEFLRMQWEYYALAQIRSLREVICSMLGVVPTTVENEQQTANRPPKRIEDYPEVFGIELCCELTNYAKDTIYKWTRTREIPCHRSGTNGRKLVFKRDEIVKWLTARKQETKDEFIKRMETELAAKSSTLYNNPKKFKKHD</sequence>
<comment type="caution">
    <text evidence="2">The sequence shown here is derived from an EMBL/GenBank/DDBJ whole genome shotgun (WGS) entry which is preliminary data.</text>
</comment>
<dbReference type="HOGENOM" id="CLU_1056281_0_0_10"/>
<dbReference type="EMBL" id="ADLF01000020">
    <property type="protein sequence ID" value="EKU88466.1"/>
    <property type="molecule type" value="Genomic_DNA"/>
</dbReference>
<dbReference type="Proteomes" id="UP000009872">
    <property type="component" value="Unassembled WGS sequence"/>
</dbReference>
<dbReference type="RefSeq" id="WP_009131823.1">
    <property type="nucleotide sequence ID" value="NZ_JH992944.1"/>
</dbReference>
<keyword evidence="3" id="KW-1185">Reference proteome</keyword>
<dbReference type="AlphaFoldDB" id="K9DYV2"/>
<dbReference type="Gene3D" id="1.10.10.10">
    <property type="entry name" value="Winged helix-like DNA-binding domain superfamily/Winged helix DNA-binding domain"/>
    <property type="match status" value="1"/>
</dbReference>
<accession>K9DYV2</accession>
<reference evidence="2 3" key="1">
    <citation type="submission" date="2012-09" db="EMBL/GenBank/DDBJ databases">
        <title>The Genome Sequence of Bacteroides oleiciplenus YIT 12058.</title>
        <authorList>
            <consortium name="The Broad Institute Genome Sequencing Platform"/>
            <person name="Earl A."/>
            <person name="Ward D."/>
            <person name="Feldgarden M."/>
            <person name="Gevers D."/>
            <person name="Morotomi M."/>
            <person name="Walker B."/>
            <person name="Young S.K."/>
            <person name="Zeng Q."/>
            <person name="Gargeya S."/>
            <person name="Fitzgerald M."/>
            <person name="Haas B."/>
            <person name="Abouelleil A."/>
            <person name="Alvarado L."/>
            <person name="Arachchi H.M."/>
            <person name="Berlin A.M."/>
            <person name="Chapman S.B."/>
            <person name="Goldberg J."/>
            <person name="Griggs A."/>
            <person name="Gujja S."/>
            <person name="Hansen M."/>
            <person name="Howarth C."/>
            <person name="Imamovic A."/>
            <person name="Larimer J."/>
            <person name="McCowen C."/>
            <person name="Montmayeur A."/>
            <person name="Murphy C."/>
            <person name="Neiman D."/>
            <person name="Pearson M."/>
            <person name="Priest M."/>
            <person name="Roberts A."/>
            <person name="Saif S."/>
            <person name="Shea T."/>
            <person name="Sisk P."/>
            <person name="Sykes S."/>
            <person name="Wortman J."/>
            <person name="Nusbaum C."/>
            <person name="Birren B."/>
        </authorList>
    </citation>
    <scope>NUCLEOTIDE SEQUENCE [LARGE SCALE GENOMIC DNA]</scope>
    <source>
        <strain evidence="2 3">YIT 12058</strain>
    </source>
</reference>
<evidence type="ECO:0000313" key="3">
    <source>
        <dbReference type="Proteomes" id="UP000009872"/>
    </source>
</evidence>
<dbReference type="InterPro" id="IPR036388">
    <property type="entry name" value="WH-like_DNA-bd_sf"/>
</dbReference>
<gene>
    <name evidence="2" type="ORF">HMPREF9447_04306</name>
</gene>
<dbReference type="PATRIC" id="fig|742727.4.peg.4393"/>
<proteinExistence type="predicted"/>